<protein>
    <submittedName>
        <fullName evidence="3">Glycerophosphoryl diester phosphodiesterase</fullName>
        <ecNumber evidence="3">3.1.4.46</ecNumber>
    </submittedName>
</protein>
<dbReference type="GO" id="GO:0006629">
    <property type="term" value="P:lipid metabolic process"/>
    <property type="evidence" value="ECO:0007669"/>
    <property type="project" value="InterPro"/>
</dbReference>
<name>A0A7W8ZB78_9ACTN</name>
<dbReference type="InterPro" id="IPR030395">
    <property type="entry name" value="GP_PDE_dom"/>
</dbReference>
<dbReference type="InterPro" id="IPR017946">
    <property type="entry name" value="PLC-like_Pdiesterase_TIM-brl"/>
</dbReference>
<dbReference type="SUPFAM" id="SSF51695">
    <property type="entry name" value="PLC-like phosphodiesterases"/>
    <property type="match status" value="1"/>
</dbReference>
<dbReference type="PROSITE" id="PS51704">
    <property type="entry name" value="GP_PDE"/>
    <property type="match status" value="1"/>
</dbReference>
<accession>A0A7W8ZB78</accession>
<dbReference type="Gene3D" id="3.20.20.190">
    <property type="entry name" value="Phosphatidylinositol (PI) phosphodiesterase"/>
    <property type="match status" value="1"/>
</dbReference>
<dbReference type="EC" id="3.1.4.46" evidence="3"/>
<reference evidence="3 4" key="1">
    <citation type="submission" date="2020-08" db="EMBL/GenBank/DDBJ databases">
        <title>Sequencing the genomes of 1000 actinobacteria strains.</title>
        <authorList>
            <person name="Klenk H.-P."/>
        </authorList>
    </citation>
    <scope>NUCLEOTIDE SEQUENCE [LARGE SCALE GENOMIC DNA]</scope>
    <source>
        <strain evidence="3 4">DSM 45790</strain>
    </source>
</reference>
<keyword evidence="3" id="KW-0378">Hydrolase</keyword>
<evidence type="ECO:0000313" key="4">
    <source>
        <dbReference type="Proteomes" id="UP000588112"/>
    </source>
</evidence>
<keyword evidence="1" id="KW-0732">Signal</keyword>
<evidence type="ECO:0000313" key="3">
    <source>
        <dbReference type="EMBL" id="MBB5630782.1"/>
    </source>
</evidence>
<dbReference type="EMBL" id="JACHBR010000002">
    <property type="protein sequence ID" value="MBB5630782.1"/>
    <property type="molecule type" value="Genomic_DNA"/>
</dbReference>
<dbReference type="GO" id="GO:0008889">
    <property type="term" value="F:glycerophosphodiester phosphodiesterase activity"/>
    <property type="evidence" value="ECO:0007669"/>
    <property type="project" value="UniProtKB-EC"/>
</dbReference>
<comment type="caution">
    <text evidence="3">The sequence shown here is derived from an EMBL/GenBank/DDBJ whole genome shotgun (WGS) entry which is preliminary data.</text>
</comment>
<dbReference type="RefSeq" id="WP_184617175.1">
    <property type="nucleotide sequence ID" value="NZ_BOOS01000052.1"/>
</dbReference>
<feature type="signal peptide" evidence="1">
    <location>
        <begin position="1"/>
        <end position="27"/>
    </location>
</feature>
<keyword evidence="4" id="KW-1185">Reference proteome</keyword>
<gene>
    <name evidence="3" type="ORF">BJ981_006546</name>
</gene>
<organism evidence="3 4">
    <name type="scientific">Sphaerisporangium krabiense</name>
    <dbReference type="NCBI Taxonomy" id="763782"/>
    <lineage>
        <taxon>Bacteria</taxon>
        <taxon>Bacillati</taxon>
        <taxon>Actinomycetota</taxon>
        <taxon>Actinomycetes</taxon>
        <taxon>Streptosporangiales</taxon>
        <taxon>Streptosporangiaceae</taxon>
        <taxon>Sphaerisporangium</taxon>
    </lineage>
</organism>
<sequence length="288" mass="31624">MFRRPGLILATTILTTTLALLIPPAHALDGPPDTAAAAPAKIVNVAHRGASAHAPENTVAAFRLAGRQGADMFETDVQETKDHRLVLVHDTTLGRTTDAERVFPGRSPWRVRDLTLDEIRRLDAGAWFSARYRGERVPTLGEALRAMEASGLGLLLEVKAPGLYPGIEARVERELRRHPAWLRPGRLVVQSFDWGSMRRFHRLMPEVPVGLLGTPPAGRLAGLAAFARQINPPYQDLTAGYVRRVHRLGMRVFTWTVDDPAVARRLAAYRVDGILTDKPATLAGALPK</sequence>
<dbReference type="PANTHER" id="PTHR46211">
    <property type="entry name" value="GLYCEROPHOSPHORYL DIESTER PHOSPHODIESTERASE"/>
    <property type="match status" value="1"/>
</dbReference>
<dbReference type="AlphaFoldDB" id="A0A7W8ZB78"/>
<evidence type="ECO:0000259" key="2">
    <source>
        <dbReference type="PROSITE" id="PS51704"/>
    </source>
</evidence>
<proteinExistence type="predicted"/>
<feature type="domain" description="GP-PDE" evidence="2">
    <location>
        <begin position="42"/>
        <end position="286"/>
    </location>
</feature>
<dbReference type="PANTHER" id="PTHR46211:SF1">
    <property type="entry name" value="GLYCEROPHOSPHODIESTER PHOSPHODIESTERASE, CYTOPLASMIC"/>
    <property type="match status" value="1"/>
</dbReference>
<evidence type="ECO:0000256" key="1">
    <source>
        <dbReference type="SAM" id="SignalP"/>
    </source>
</evidence>
<dbReference type="Pfam" id="PF03009">
    <property type="entry name" value="GDPD"/>
    <property type="match status" value="1"/>
</dbReference>
<feature type="chain" id="PRO_5030608979" evidence="1">
    <location>
        <begin position="28"/>
        <end position="288"/>
    </location>
</feature>
<dbReference type="Proteomes" id="UP000588112">
    <property type="component" value="Unassembled WGS sequence"/>
</dbReference>